<evidence type="ECO:0000256" key="1">
    <source>
        <dbReference type="ARBA" id="ARBA00002151"/>
    </source>
</evidence>
<dbReference type="GO" id="GO:0008703">
    <property type="term" value="F:5-amino-6-(5-phosphoribosylamino)uracil reductase activity"/>
    <property type="evidence" value="ECO:0007669"/>
    <property type="project" value="UniProtKB-EC"/>
</dbReference>
<evidence type="ECO:0000256" key="10">
    <source>
        <dbReference type="ARBA" id="ARBA00022857"/>
    </source>
</evidence>
<name>A0A1Q2L3G2_9BACL</name>
<dbReference type="Pfam" id="PF00383">
    <property type="entry name" value="dCMP_cyt_deam_1"/>
    <property type="match status" value="1"/>
</dbReference>
<evidence type="ECO:0000256" key="12">
    <source>
        <dbReference type="ARBA" id="ARBA00023268"/>
    </source>
</evidence>
<dbReference type="GO" id="GO:0008835">
    <property type="term" value="F:diaminohydroxyphosphoribosylaminopyrimidine deaminase activity"/>
    <property type="evidence" value="ECO:0007669"/>
    <property type="project" value="UniProtKB-EC"/>
</dbReference>
<gene>
    <name evidence="20" type="ORF">B0X71_05240</name>
</gene>
<dbReference type="GO" id="GO:0050661">
    <property type="term" value="F:NADP binding"/>
    <property type="evidence" value="ECO:0007669"/>
    <property type="project" value="InterPro"/>
</dbReference>
<dbReference type="Gene3D" id="3.40.430.10">
    <property type="entry name" value="Dihydrofolate Reductase, subunit A"/>
    <property type="match status" value="1"/>
</dbReference>
<evidence type="ECO:0000256" key="16">
    <source>
        <dbReference type="PIRSR" id="PIRSR006769-1"/>
    </source>
</evidence>
<dbReference type="InterPro" id="IPR016193">
    <property type="entry name" value="Cytidine_deaminase-like"/>
</dbReference>
<keyword evidence="8 15" id="KW-0378">Hydrolase</keyword>
<evidence type="ECO:0000313" key="20">
    <source>
        <dbReference type="EMBL" id="AQQ55008.1"/>
    </source>
</evidence>
<evidence type="ECO:0000256" key="3">
    <source>
        <dbReference type="ARBA" id="ARBA00004910"/>
    </source>
</evidence>
<dbReference type="NCBIfam" id="TIGR00326">
    <property type="entry name" value="eubact_ribD"/>
    <property type="match status" value="1"/>
</dbReference>
<sequence>MNFAIQLASEAKGQTSPNPLVGAVCVNNHRIVGMGAHLEAGKPHAEVHALAMAGENARGSDLYVTLEPCSHYGKTPPCALKIIDSGVARVFIATLDPNPLVSGRGVKLLEEAGIEVITGLLKQEAAQMNQAFFHSITHQMPYVTLKSAVTLDGRMATEAGSSKWITSEEAREDVHRLRHIHDAILVGVNTVLHDQPFLTTRLPHGGKNPIRVILDRHLRTPADTPVTADPAAGTLIYCQEDAPDVQYRKHVEVIRLPDSVSFLQEVLRDLYTRGIMTLLVEGGPAVHSSFIEQGLVQELYLYQAPKLIGNGPSVFTSNRRADMADSLKLEITDVDQLGSDIRIRAIFKEAD</sequence>
<evidence type="ECO:0000256" key="11">
    <source>
        <dbReference type="ARBA" id="ARBA00023002"/>
    </source>
</evidence>
<evidence type="ECO:0000256" key="7">
    <source>
        <dbReference type="ARBA" id="ARBA00022723"/>
    </source>
</evidence>
<dbReference type="InterPro" id="IPR016192">
    <property type="entry name" value="APOBEC/CMP_deaminase_Zn-bd"/>
</dbReference>
<feature type="binding site" evidence="17">
    <location>
        <position position="178"/>
    </location>
    <ligand>
        <name>substrate</name>
    </ligand>
</feature>
<dbReference type="InterPro" id="IPR002734">
    <property type="entry name" value="RibDG_C"/>
</dbReference>
<dbReference type="InterPro" id="IPR024072">
    <property type="entry name" value="DHFR-like_dom_sf"/>
</dbReference>
<evidence type="ECO:0000256" key="9">
    <source>
        <dbReference type="ARBA" id="ARBA00022833"/>
    </source>
</evidence>
<feature type="binding site" evidence="17">
    <location>
        <position position="201"/>
    </location>
    <ligand>
        <name>substrate</name>
    </ligand>
</feature>
<dbReference type="EC" id="3.5.4.26" evidence="15"/>
<evidence type="ECO:0000256" key="4">
    <source>
        <dbReference type="ARBA" id="ARBA00005259"/>
    </source>
</evidence>
<proteinExistence type="inferred from homology"/>
<dbReference type="SUPFAM" id="SSF53597">
    <property type="entry name" value="Dihydrofolate reductase-like"/>
    <property type="match status" value="1"/>
</dbReference>
<keyword evidence="12" id="KW-0511">Multifunctional enzyme</keyword>
<comment type="catalytic activity">
    <reaction evidence="13 15">
        <text>5-amino-6-(5-phospho-D-ribitylamino)uracil + NADP(+) = 5-amino-6-(5-phospho-D-ribosylamino)uracil + NADPH + H(+)</text>
        <dbReference type="Rhea" id="RHEA:17845"/>
        <dbReference type="ChEBI" id="CHEBI:15378"/>
        <dbReference type="ChEBI" id="CHEBI:57783"/>
        <dbReference type="ChEBI" id="CHEBI:58349"/>
        <dbReference type="ChEBI" id="CHEBI:58421"/>
        <dbReference type="ChEBI" id="CHEBI:58453"/>
        <dbReference type="EC" id="1.1.1.193"/>
    </reaction>
</comment>
<feature type="binding site" evidence="17">
    <location>
        <position position="162"/>
    </location>
    <ligand>
        <name>substrate</name>
    </ligand>
</feature>
<dbReference type="InterPro" id="IPR002125">
    <property type="entry name" value="CMP_dCMP_dom"/>
</dbReference>
<protein>
    <recommendedName>
        <fullName evidence="15">Riboflavin biosynthesis protein RibD</fullName>
    </recommendedName>
    <domain>
        <recommendedName>
            <fullName evidence="15">Diaminohydroxyphosphoribosylaminopyrimidine deaminase</fullName>
            <shortName evidence="15">DRAP deaminase</shortName>
            <ecNumber evidence="15">3.5.4.26</ecNumber>
        </recommendedName>
        <alternativeName>
            <fullName evidence="15">Riboflavin-specific deaminase</fullName>
        </alternativeName>
    </domain>
    <domain>
        <recommendedName>
            <fullName evidence="15">5-amino-6-(5-phosphoribosylamino)uracil reductase</fullName>
            <ecNumber evidence="15">1.1.1.193</ecNumber>
        </recommendedName>
        <alternativeName>
            <fullName evidence="15">HTP reductase</fullName>
        </alternativeName>
    </domain>
</protein>
<dbReference type="AlphaFoldDB" id="A0A1Q2L3G2"/>
<dbReference type="InterPro" id="IPR050765">
    <property type="entry name" value="Riboflavin_Biosynth_HTPR"/>
</dbReference>
<dbReference type="PROSITE" id="PS00903">
    <property type="entry name" value="CYT_DCMP_DEAMINASES_1"/>
    <property type="match status" value="1"/>
</dbReference>
<dbReference type="EC" id="1.1.1.193" evidence="15"/>
<dbReference type="NCBIfam" id="TIGR00227">
    <property type="entry name" value="ribD_Cterm"/>
    <property type="match status" value="1"/>
</dbReference>
<keyword evidence="9 15" id="KW-0862">Zinc</keyword>
<dbReference type="CDD" id="cd01284">
    <property type="entry name" value="Riboflavin_deaminase-reductase"/>
    <property type="match status" value="1"/>
</dbReference>
<evidence type="ECO:0000256" key="5">
    <source>
        <dbReference type="ARBA" id="ARBA00007417"/>
    </source>
</evidence>
<keyword evidence="10 15" id="KW-0521">NADP</keyword>
<dbReference type="PANTHER" id="PTHR38011:SF7">
    <property type="entry name" value="2,5-DIAMINO-6-RIBOSYLAMINO-4(3H)-PYRIMIDINONE 5'-PHOSPHATE REDUCTASE"/>
    <property type="match status" value="1"/>
</dbReference>
<dbReference type="KEGG" id="pmar:B0X71_05240"/>
<evidence type="ECO:0000256" key="2">
    <source>
        <dbReference type="ARBA" id="ARBA00004882"/>
    </source>
</evidence>
<accession>A0A1Q2L3G2</accession>
<feature type="active site" description="Proton donor" evidence="16">
    <location>
        <position position="46"/>
    </location>
</feature>
<dbReference type="SUPFAM" id="SSF53927">
    <property type="entry name" value="Cytidine deaminase-like"/>
    <property type="match status" value="1"/>
</dbReference>
<dbReference type="PANTHER" id="PTHR38011">
    <property type="entry name" value="DIHYDROFOLATE REDUCTASE FAMILY PROTEIN (AFU_ORTHOLOGUE AFUA_8G06820)"/>
    <property type="match status" value="1"/>
</dbReference>
<comment type="similarity">
    <text evidence="4 15">In the N-terminal section; belongs to the cytidine and deoxycytidylate deaminase family.</text>
</comment>
<feature type="domain" description="CMP/dCMP-type deaminase" evidence="19">
    <location>
        <begin position="1"/>
        <end position="108"/>
    </location>
</feature>
<evidence type="ECO:0000256" key="13">
    <source>
        <dbReference type="ARBA" id="ARBA00049861"/>
    </source>
</evidence>
<feature type="binding site" evidence="18">
    <location>
        <position position="78"/>
    </location>
    <ligand>
        <name>Zn(2+)</name>
        <dbReference type="ChEBI" id="CHEBI:29105"/>
        <note>catalytic</note>
    </ligand>
</feature>
<feature type="binding site" evidence="17">
    <location>
        <position position="281"/>
    </location>
    <ligand>
        <name>substrate</name>
    </ligand>
</feature>
<evidence type="ECO:0000313" key="21">
    <source>
        <dbReference type="Proteomes" id="UP000188184"/>
    </source>
</evidence>
<dbReference type="Pfam" id="PF01872">
    <property type="entry name" value="RibD_C"/>
    <property type="match status" value="1"/>
</dbReference>
<reference evidence="20 21" key="1">
    <citation type="submission" date="2017-02" db="EMBL/GenBank/DDBJ databases">
        <title>The complete genomic sequence of a novel cold adapted crude oil-degrading bacterium Planococcus qaidamina Y42.</title>
        <authorList>
            <person name="Yang R."/>
        </authorList>
    </citation>
    <scope>NUCLEOTIDE SEQUENCE [LARGE SCALE GENOMIC DNA]</scope>
    <source>
        <strain evidence="20 21">Y42</strain>
    </source>
</reference>
<dbReference type="GO" id="GO:0009231">
    <property type="term" value="P:riboflavin biosynthetic process"/>
    <property type="evidence" value="ECO:0007669"/>
    <property type="project" value="UniProtKB-UniPathway"/>
</dbReference>
<feature type="binding site" evidence="17">
    <location>
        <position position="190"/>
    </location>
    <ligand>
        <name>NADP(+)</name>
        <dbReference type="ChEBI" id="CHEBI:58349"/>
    </ligand>
</feature>
<dbReference type="PIRSF" id="PIRSF006769">
    <property type="entry name" value="RibD"/>
    <property type="match status" value="1"/>
</dbReference>
<dbReference type="FunFam" id="3.40.140.10:FF:000025">
    <property type="entry name" value="Riboflavin biosynthesis protein RibD"/>
    <property type="match status" value="1"/>
</dbReference>
<dbReference type="InterPro" id="IPR011549">
    <property type="entry name" value="RibD_C"/>
</dbReference>
<dbReference type="InterPro" id="IPR004794">
    <property type="entry name" value="Eubact_RibD"/>
</dbReference>
<evidence type="ECO:0000256" key="14">
    <source>
        <dbReference type="ARBA" id="ARBA00049886"/>
    </source>
</evidence>
<evidence type="ECO:0000256" key="17">
    <source>
        <dbReference type="PIRSR" id="PIRSR006769-2"/>
    </source>
</evidence>
<feature type="binding site" evidence="18">
    <location>
        <position position="44"/>
    </location>
    <ligand>
        <name>Zn(2+)</name>
        <dbReference type="ChEBI" id="CHEBI:29105"/>
        <note>catalytic</note>
    </ligand>
</feature>
<keyword evidence="7 15" id="KW-0479">Metal-binding</keyword>
<keyword evidence="21" id="KW-1185">Reference proteome</keyword>
<evidence type="ECO:0000256" key="8">
    <source>
        <dbReference type="ARBA" id="ARBA00022801"/>
    </source>
</evidence>
<feature type="binding site" evidence="18">
    <location>
        <position position="69"/>
    </location>
    <ligand>
        <name>Zn(2+)</name>
        <dbReference type="ChEBI" id="CHEBI:29105"/>
        <note>catalytic</note>
    </ligand>
</feature>
<evidence type="ECO:0000256" key="6">
    <source>
        <dbReference type="ARBA" id="ARBA00022619"/>
    </source>
</evidence>
<comment type="function">
    <text evidence="1 15">Converts 2,5-diamino-6-(ribosylamino)-4(3h)-pyrimidinone 5'-phosphate into 5-amino-6-(ribosylamino)-2,4(1h,3h)-pyrimidinedione 5'-phosphate.</text>
</comment>
<evidence type="ECO:0000256" key="18">
    <source>
        <dbReference type="PIRSR" id="PIRSR006769-3"/>
    </source>
</evidence>
<dbReference type="GO" id="GO:0008270">
    <property type="term" value="F:zinc ion binding"/>
    <property type="evidence" value="ECO:0007669"/>
    <property type="project" value="InterPro"/>
</dbReference>
<comment type="catalytic activity">
    <reaction evidence="14 15">
        <text>2,5-diamino-6-hydroxy-4-(5-phosphoribosylamino)-pyrimidine + H2O + H(+) = 5-amino-6-(5-phospho-D-ribosylamino)uracil + NH4(+)</text>
        <dbReference type="Rhea" id="RHEA:21868"/>
        <dbReference type="ChEBI" id="CHEBI:15377"/>
        <dbReference type="ChEBI" id="CHEBI:15378"/>
        <dbReference type="ChEBI" id="CHEBI:28938"/>
        <dbReference type="ChEBI" id="CHEBI:58453"/>
        <dbReference type="ChEBI" id="CHEBI:58614"/>
        <dbReference type="EC" id="3.5.4.26"/>
    </reaction>
</comment>
<comment type="pathway">
    <text evidence="3 15">Cofactor biosynthesis; riboflavin biosynthesis; 5-amino-6-(D-ribitylamino)uracil from GTP: step 3/4.</text>
</comment>
<comment type="cofactor">
    <cofactor evidence="15 18">
        <name>Zn(2+)</name>
        <dbReference type="ChEBI" id="CHEBI:29105"/>
    </cofactor>
    <text evidence="15 18">Binds 1 zinc ion.</text>
</comment>
<feature type="binding site" evidence="17">
    <location>
        <position position="194"/>
    </location>
    <ligand>
        <name>NADP(+)</name>
        <dbReference type="ChEBI" id="CHEBI:58349"/>
    </ligand>
</feature>
<evidence type="ECO:0000256" key="15">
    <source>
        <dbReference type="PIRNR" id="PIRNR006769"/>
    </source>
</evidence>
<feature type="binding site" evidence="17">
    <location>
        <position position="198"/>
    </location>
    <ligand>
        <name>substrate</name>
    </ligand>
</feature>
<dbReference type="PROSITE" id="PS51747">
    <property type="entry name" value="CYT_DCMP_DEAMINASES_2"/>
    <property type="match status" value="1"/>
</dbReference>
<organism evidence="20 21">
    <name type="scientific">Planococcus lenghuensis</name>
    <dbReference type="NCBI Taxonomy" id="2213202"/>
    <lineage>
        <taxon>Bacteria</taxon>
        <taxon>Bacillati</taxon>
        <taxon>Bacillota</taxon>
        <taxon>Bacilli</taxon>
        <taxon>Bacillales</taxon>
        <taxon>Caryophanaceae</taxon>
        <taxon>Planococcus</taxon>
    </lineage>
</organism>
<evidence type="ECO:0000259" key="19">
    <source>
        <dbReference type="PROSITE" id="PS51747"/>
    </source>
</evidence>
<feature type="binding site" evidence="17">
    <location>
        <begin position="283"/>
        <end position="289"/>
    </location>
    <ligand>
        <name>NADP(+)</name>
        <dbReference type="ChEBI" id="CHEBI:58349"/>
    </ligand>
</feature>
<feature type="binding site" evidence="17">
    <location>
        <position position="148"/>
    </location>
    <ligand>
        <name>NADP(+)</name>
        <dbReference type="ChEBI" id="CHEBI:58349"/>
    </ligand>
</feature>
<keyword evidence="11 15" id="KW-0560">Oxidoreductase</keyword>
<comment type="pathway">
    <text evidence="2 15">Cofactor biosynthesis; riboflavin biosynthesis; 5-amino-6-(D-ribitylamino)uracil from GTP: step 2/4.</text>
</comment>
<dbReference type="UniPathway" id="UPA00275">
    <property type="reaction ID" value="UER00401"/>
</dbReference>
<feature type="binding site" evidence="17">
    <location>
        <position position="164"/>
    </location>
    <ligand>
        <name>NADP(+)</name>
        <dbReference type="ChEBI" id="CHEBI:58349"/>
    </ligand>
</feature>
<dbReference type="EMBL" id="CP019640">
    <property type="protein sequence ID" value="AQQ55008.1"/>
    <property type="molecule type" value="Genomic_DNA"/>
</dbReference>
<keyword evidence="6 15" id="KW-0686">Riboflavin biosynthesis</keyword>
<dbReference type="Gene3D" id="3.40.140.10">
    <property type="entry name" value="Cytidine Deaminase, domain 2"/>
    <property type="match status" value="1"/>
</dbReference>
<comment type="similarity">
    <text evidence="5 15">In the C-terminal section; belongs to the HTP reductase family.</text>
</comment>
<dbReference type="Proteomes" id="UP000188184">
    <property type="component" value="Chromosome"/>
</dbReference>